<keyword evidence="1" id="KW-0812">Transmembrane</keyword>
<gene>
    <name evidence="2" type="ORF">CDG60_04790</name>
</gene>
<dbReference type="InterPro" id="IPR021330">
    <property type="entry name" value="DUF2939"/>
</dbReference>
<dbReference type="EMBL" id="CP032134">
    <property type="protein sequence ID" value="AXY55955.1"/>
    <property type="molecule type" value="Genomic_DNA"/>
</dbReference>
<feature type="transmembrane region" description="Helical" evidence="1">
    <location>
        <begin position="6"/>
        <end position="27"/>
    </location>
</feature>
<evidence type="ECO:0000313" key="3">
    <source>
        <dbReference type="Proteomes" id="UP000263753"/>
    </source>
</evidence>
<accession>A0A3B7LVE4</accession>
<dbReference type="KEGG" id="achi:CDG60_04790"/>
<dbReference type="Proteomes" id="UP000263753">
    <property type="component" value="Chromosome"/>
</dbReference>
<proteinExistence type="predicted"/>
<name>A0A3B7LVE4_9GAMM</name>
<keyword evidence="1" id="KW-1133">Transmembrane helix</keyword>
<protein>
    <submittedName>
        <fullName evidence="2">DUF2939 domain-containing protein</fullName>
    </submittedName>
</protein>
<dbReference type="Pfam" id="PF11159">
    <property type="entry name" value="DUF2939"/>
    <property type="match status" value="1"/>
</dbReference>
<evidence type="ECO:0000256" key="1">
    <source>
        <dbReference type="SAM" id="Phobius"/>
    </source>
</evidence>
<dbReference type="AlphaFoldDB" id="A0A3B7LVE4"/>
<sequence length="197" mass="22410">MNKVKWSFIVFSVVFLFSWFVSPYWVVYQIQQAVDQNQPGKISRYIDFPAVRSSLQPQVEAMLNQKLGTAQPDNFIEKFGARLNEQLSKQLVEQIVTPDGVVFLMQGKALTEGFQDSLVSGKNAVLTELRIRDQSQPENLSESIKTTVNSPQFHASYHSFNRFVIQIPANPGTFTEFELKRDGLSWNIVAIHLPKVS</sequence>
<dbReference type="RefSeq" id="WP_087513402.1">
    <property type="nucleotide sequence ID" value="NZ_CP032134.1"/>
</dbReference>
<evidence type="ECO:0000313" key="2">
    <source>
        <dbReference type="EMBL" id="AXY55955.1"/>
    </source>
</evidence>
<keyword evidence="1" id="KW-0472">Membrane</keyword>
<reference evidence="3" key="1">
    <citation type="submission" date="2018-09" db="EMBL/GenBank/DDBJ databases">
        <title>The complete genome of Acinetobacter sp. strain WCHAc010005.</title>
        <authorList>
            <person name="Hu Y."/>
            <person name="Long H."/>
            <person name="Feng Y."/>
            <person name="Zong Z."/>
        </authorList>
    </citation>
    <scope>NUCLEOTIDE SEQUENCE [LARGE SCALE GENOMIC DNA]</scope>
    <source>
        <strain evidence="3">WCHAc010005</strain>
    </source>
</reference>
<organism evidence="2 3">
    <name type="scientific">Acinetobacter chinensis</name>
    <dbReference type="NCBI Taxonomy" id="2004650"/>
    <lineage>
        <taxon>Bacteria</taxon>
        <taxon>Pseudomonadati</taxon>
        <taxon>Pseudomonadota</taxon>
        <taxon>Gammaproteobacteria</taxon>
        <taxon>Moraxellales</taxon>
        <taxon>Moraxellaceae</taxon>
        <taxon>Acinetobacter</taxon>
    </lineage>
</organism>